<keyword evidence="2" id="KW-0812">Transmembrane</keyword>
<gene>
    <name evidence="3" type="ORF">BON30_23820</name>
</gene>
<feature type="transmembrane region" description="Helical" evidence="2">
    <location>
        <begin position="193"/>
        <end position="216"/>
    </location>
</feature>
<dbReference type="AlphaFoldDB" id="A0A1L9B7G5"/>
<organism evidence="3 4">
    <name type="scientific">Cystobacter ferrugineus</name>
    <dbReference type="NCBI Taxonomy" id="83449"/>
    <lineage>
        <taxon>Bacteria</taxon>
        <taxon>Pseudomonadati</taxon>
        <taxon>Myxococcota</taxon>
        <taxon>Myxococcia</taxon>
        <taxon>Myxococcales</taxon>
        <taxon>Cystobacterineae</taxon>
        <taxon>Archangiaceae</taxon>
        <taxon>Cystobacter</taxon>
    </lineage>
</organism>
<keyword evidence="2" id="KW-1133">Transmembrane helix</keyword>
<evidence type="ECO:0000256" key="1">
    <source>
        <dbReference type="SAM" id="MobiDB-lite"/>
    </source>
</evidence>
<reference evidence="3 4" key="2">
    <citation type="submission" date="2016-12" db="EMBL/GenBank/DDBJ databases">
        <title>Draft Genome Sequence of Cystobacter ferrugineus Strain Cbfe23.</title>
        <authorList>
            <person name="Akbar S."/>
            <person name="Dowd S.E."/>
            <person name="Stevens D.C."/>
        </authorList>
    </citation>
    <scope>NUCLEOTIDE SEQUENCE [LARGE SCALE GENOMIC DNA]</scope>
    <source>
        <strain evidence="3 4">Cbfe23</strain>
    </source>
</reference>
<sequence length="249" mass="26922">MERTRAAAPARSEESALPELASVESGPRALPLRKWVDTVASPGVTLGDVDELLARVSGPLAEGESPRERADQLLHLLRDEALGGLHGKDGREVRPAALEALLSLGYPYALEVPPEVLERMRGFSPRVLSRASRWGVRLAAMSALWPPTMLAVTSTGNWWSYLDGLVILAGVMFLPAVVSALAERYRLRWLKSLCNGALGLMGSVGILLGSLMLLGGSWKECLFTLPIGLAMLSSSICLRHREELAVEHP</sequence>
<dbReference type="RefSeq" id="WP_071900688.1">
    <property type="nucleotide sequence ID" value="NZ_MPIN01000006.1"/>
</dbReference>
<dbReference type="OrthoDB" id="5525409at2"/>
<protein>
    <submittedName>
        <fullName evidence="3">Uncharacterized protein</fullName>
    </submittedName>
</protein>
<dbReference type="EMBL" id="MPIN01000006">
    <property type="protein sequence ID" value="OJH38181.1"/>
    <property type="molecule type" value="Genomic_DNA"/>
</dbReference>
<feature type="region of interest" description="Disordered" evidence="1">
    <location>
        <begin position="1"/>
        <end position="25"/>
    </location>
</feature>
<dbReference type="Proteomes" id="UP000182229">
    <property type="component" value="Unassembled WGS sequence"/>
</dbReference>
<keyword evidence="2" id="KW-0472">Membrane</keyword>
<feature type="transmembrane region" description="Helical" evidence="2">
    <location>
        <begin position="158"/>
        <end position="181"/>
    </location>
</feature>
<name>A0A1L9B7G5_9BACT</name>
<dbReference type="STRING" id="83449.BON30_23820"/>
<keyword evidence="4" id="KW-1185">Reference proteome</keyword>
<evidence type="ECO:0000256" key="2">
    <source>
        <dbReference type="SAM" id="Phobius"/>
    </source>
</evidence>
<accession>A0A1L9B7G5</accession>
<reference evidence="4" key="1">
    <citation type="submission" date="2016-11" db="EMBL/GenBank/DDBJ databases">
        <authorList>
            <person name="Shukria A."/>
            <person name="Stevens D.C."/>
        </authorList>
    </citation>
    <scope>NUCLEOTIDE SEQUENCE [LARGE SCALE GENOMIC DNA]</scope>
    <source>
        <strain evidence="4">Cbfe23</strain>
    </source>
</reference>
<feature type="compositionally biased region" description="Low complexity" evidence="1">
    <location>
        <begin position="1"/>
        <end position="18"/>
    </location>
</feature>
<comment type="caution">
    <text evidence="3">The sequence shown here is derived from an EMBL/GenBank/DDBJ whole genome shotgun (WGS) entry which is preliminary data.</text>
</comment>
<evidence type="ECO:0000313" key="3">
    <source>
        <dbReference type="EMBL" id="OJH38181.1"/>
    </source>
</evidence>
<proteinExistence type="predicted"/>
<feature type="transmembrane region" description="Helical" evidence="2">
    <location>
        <begin position="134"/>
        <end position="152"/>
    </location>
</feature>
<evidence type="ECO:0000313" key="4">
    <source>
        <dbReference type="Proteomes" id="UP000182229"/>
    </source>
</evidence>